<dbReference type="CDD" id="cd12110">
    <property type="entry name" value="PHP_HisPPase_Hisj_like"/>
    <property type="match status" value="1"/>
</dbReference>
<dbReference type="Gene3D" id="3.20.20.140">
    <property type="entry name" value="Metal-dependent hydrolases"/>
    <property type="match status" value="1"/>
</dbReference>
<evidence type="ECO:0000256" key="2">
    <source>
        <dbReference type="ARBA" id="ARBA00009152"/>
    </source>
</evidence>
<evidence type="ECO:0000256" key="8">
    <source>
        <dbReference type="RuleBase" id="RU366003"/>
    </source>
</evidence>
<keyword evidence="11" id="KW-1185">Reference proteome</keyword>
<feature type="domain" description="PHP" evidence="9">
    <location>
        <begin position="7"/>
        <end position="198"/>
    </location>
</feature>
<dbReference type="AlphaFoldDB" id="A0A3N0AHI6"/>
<comment type="pathway">
    <text evidence="1 8">Amino-acid biosynthesis; L-histidine biosynthesis; L-histidine from 5-phospho-alpha-D-ribose 1-diphosphate: step 8/9.</text>
</comment>
<evidence type="ECO:0000256" key="3">
    <source>
        <dbReference type="ARBA" id="ARBA00013085"/>
    </source>
</evidence>
<accession>A0A3N0AHI6</accession>
<dbReference type="InterPro" id="IPR010140">
    <property type="entry name" value="Histidinol_P_phosphatase_HisJ"/>
</dbReference>
<dbReference type="InterPro" id="IPR004013">
    <property type="entry name" value="PHP_dom"/>
</dbReference>
<dbReference type="NCBIfam" id="TIGR01856">
    <property type="entry name" value="hisJ_fam"/>
    <property type="match status" value="1"/>
</dbReference>
<keyword evidence="5 8" id="KW-0378">Hydrolase</keyword>
<keyword evidence="6 8" id="KW-0368">Histidine biosynthesis</keyword>
<proteinExistence type="inferred from homology"/>
<dbReference type="UniPathway" id="UPA00031">
    <property type="reaction ID" value="UER00013"/>
</dbReference>
<comment type="similarity">
    <text evidence="2 8">Belongs to the PHP hydrolase family. HisK subfamily.</text>
</comment>
<evidence type="ECO:0000256" key="1">
    <source>
        <dbReference type="ARBA" id="ARBA00004970"/>
    </source>
</evidence>
<gene>
    <name evidence="10" type="ORF">DMP07_01875</name>
</gene>
<dbReference type="PANTHER" id="PTHR21039">
    <property type="entry name" value="HISTIDINOL PHOSPHATASE-RELATED"/>
    <property type="match status" value="1"/>
</dbReference>
<evidence type="ECO:0000256" key="6">
    <source>
        <dbReference type="ARBA" id="ARBA00023102"/>
    </source>
</evidence>
<organism evidence="10 11">
    <name type="scientific">Slackia faecicanis</name>
    <dbReference type="NCBI Taxonomy" id="255723"/>
    <lineage>
        <taxon>Bacteria</taxon>
        <taxon>Bacillati</taxon>
        <taxon>Actinomycetota</taxon>
        <taxon>Coriobacteriia</taxon>
        <taxon>Eggerthellales</taxon>
        <taxon>Eggerthellaceae</taxon>
        <taxon>Slackia</taxon>
    </lineage>
</organism>
<dbReference type="Proteomes" id="UP000267368">
    <property type="component" value="Unassembled WGS sequence"/>
</dbReference>
<dbReference type="GO" id="GO:0005737">
    <property type="term" value="C:cytoplasm"/>
    <property type="evidence" value="ECO:0007669"/>
    <property type="project" value="TreeGrafter"/>
</dbReference>
<protein>
    <recommendedName>
        <fullName evidence="3 8">Histidinol-phosphatase</fullName>
        <shortName evidence="8">HolPase</shortName>
        <ecNumber evidence="3 8">3.1.3.15</ecNumber>
    </recommendedName>
</protein>
<evidence type="ECO:0000256" key="7">
    <source>
        <dbReference type="ARBA" id="ARBA00049158"/>
    </source>
</evidence>
<dbReference type="GO" id="GO:0004401">
    <property type="term" value="F:histidinol-phosphatase activity"/>
    <property type="evidence" value="ECO:0007669"/>
    <property type="project" value="UniProtKB-UniRule"/>
</dbReference>
<dbReference type="PANTHER" id="PTHR21039:SF0">
    <property type="entry name" value="HISTIDINOL-PHOSPHATASE"/>
    <property type="match status" value="1"/>
</dbReference>
<dbReference type="InterPro" id="IPR016195">
    <property type="entry name" value="Pol/histidinol_Pase-like"/>
</dbReference>
<comment type="caution">
    <text evidence="10">The sequence shown here is derived from an EMBL/GenBank/DDBJ whole genome shotgun (WGS) entry which is preliminary data.</text>
</comment>
<name>A0A3N0AHI6_9ACTN</name>
<evidence type="ECO:0000313" key="10">
    <source>
        <dbReference type="EMBL" id="RNL21603.1"/>
    </source>
</evidence>
<dbReference type="EMBL" id="QICB01000001">
    <property type="protein sequence ID" value="RNL21603.1"/>
    <property type="molecule type" value="Genomic_DNA"/>
</dbReference>
<dbReference type="OrthoDB" id="6637113at2"/>
<keyword evidence="4 8" id="KW-0028">Amino-acid biosynthesis</keyword>
<evidence type="ECO:0000259" key="9">
    <source>
        <dbReference type="Pfam" id="PF02811"/>
    </source>
</evidence>
<evidence type="ECO:0000256" key="5">
    <source>
        <dbReference type="ARBA" id="ARBA00022801"/>
    </source>
</evidence>
<dbReference type="RefSeq" id="WP_123197443.1">
    <property type="nucleotide sequence ID" value="NZ_QICB01000001.1"/>
</dbReference>
<sequence>MTDLVTMHTHSTFCGHAKDALSDVVDAAREAGVRVMAATEHYPVGDKIDPTGHSSMRAELLEDYCAAVLAERDRVSDMEILLGCELDWLGDDEERGLRPEDFDRFDIVLGSVHFVDGWLINGSRHAQRWETADVDAAWLRYIELWCEAAASDAPFTVMSHPDVVKKFAHYPSFDLAPHYERMAEAAAAGGRMIEVNTSGLFAPCEQMYPAPDLLSAFARAGVPCTVGTDAHKAAHAARGVQEAYDLMRAAGYRKLAVPGYGREVRFSDL</sequence>
<dbReference type="GO" id="GO:0000105">
    <property type="term" value="P:L-histidine biosynthetic process"/>
    <property type="evidence" value="ECO:0007669"/>
    <property type="project" value="UniProtKB-UniRule"/>
</dbReference>
<comment type="catalytic activity">
    <reaction evidence="7 8">
        <text>L-histidinol phosphate + H2O = L-histidinol + phosphate</text>
        <dbReference type="Rhea" id="RHEA:14465"/>
        <dbReference type="ChEBI" id="CHEBI:15377"/>
        <dbReference type="ChEBI" id="CHEBI:43474"/>
        <dbReference type="ChEBI" id="CHEBI:57699"/>
        <dbReference type="ChEBI" id="CHEBI:57980"/>
        <dbReference type="EC" id="3.1.3.15"/>
    </reaction>
</comment>
<dbReference type="SUPFAM" id="SSF89550">
    <property type="entry name" value="PHP domain-like"/>
    <property type="match status" value="1"/>
</dbReference>
<dbReference type="EC" id="3.1.3.15" evidence="3 8"/>
<reference evidence="11" key="1">
    <citation type="submission" date="2018-05" db="EMBL/GenBank/DDBJ databases">
        <title>Genome Sequencing of selected type strains of the family Eggerthellaceae.</title>
        <authorList>
            <person name="Danylec N."/>
            <person name="Stoll D.A."/>
            <person name="Doetsch A."/>
            <person name="Huch M."/>
        </authorList>
    </citation>
    <scope>NUCLEOTIDE SEQUENCE [LARGE SCALE GENOMIC DNA]</scope>
    <source>
        <strain evidence="11">DSM 17537</strain>
    </source>
</reference>
<evidence type="ECO:0000256" key="4">
    <source>
        <dbReference type="ARBA" id="ARBA00022605"/>
    </source>
</evidence>
<evidence type="ECO:0000313" key="11">
    <source>
        <dbReference type="Proteomes" id="UP000267368"/>
    </source>
</evidence>
<dbReference type="Pfam" id="PF02811">
    <property type="entry name" value="PHP"/>
    <property type="match status" value="1"/>
</dbReference>